<dbReference type="PANTHER" id="PTHR44129">
    <property type="entry name" value="WD REPEAT-CONTAINING PROTEIN POP1"/>
    <property type="match status" value="1"/>
</dbReference>
<dbReference type="InterPro" id="IPR015943">
    <property type="entry name" value="WD40/YVTN_repeat-like_dom_sf"/>
</dbReference>
<dbReference type="Proteomes" id="UP000023152">
    <property type="component" value="Unassembled WGS sequence"/>
</dbReference>
<evidence type="ECO:0000256" key="1">
    <source>
        <dbReference type="ARBA" id="ARBA00022574"/>
    </source>
</evidence>
<comment type="caution">
    <text evidence="4">The sequence shown here is derived from an EMBL/GenBank/DDBJ whole genome shotgun (WGS) entry which is preliminary data.</text>
</comment>
<dbReference type="Gene3D" id="2.130.10.10">
    <property type="entry name" value="YVTN repeat-like/Quinoprotein amine dehydrogenase"/>
    <property type="match status" value="2"/>
</dbReference>
<keyword evidence="2" id="KW-0677">Repeat</keyword>
<feature type="repeat" description="WD" evidence="3">
    <location>
        <begin position="254"/>
        <end position="295"/>
    </location>
</feature>
<evidence type="ECO:0000256" key="3">
    <source>
        <dbReference type="PROSITE-ProRule" id="PRU00221"/>
    </source>
</evidence>
<organism evidence="4 5">
    <name type="scientific">Reticulomyxa filosa</name>
    <dbReference type="NCBI Taxonomy" id="46433"/>
    <lineage>
        <taxon>Eukaryota</taxon>
        <taxon>Sar</taxon>
        <taxon>Rhizaria</taxon>
        <taxon>Retaria</taxon>
        <taxon>Foraminifera</taxon>
        <taxon>Monothalamids</taxon>
        <taxon>Reticulomyxidae</taxon>
        <taxon>Reticulomyxa</taxon>
    </lineage>
</organism>
<dbReference type="InterPro" id="IPR019775">
    <property type="entry name" value="WD40_repeat_CS"/>
</dbReference>
<proteinExistence type="predicted"/>
<dbReference type="PROSITE" id="PS00678">
    <property type="entry name" value="WD_REPEATS_1"/>
    <property type="match status" value="3"/>
</dbReference>
<feature type="repeat" description="WD" evidence="3">
    <location>
        <begin position="212"/>
        <end position="253"/>
    </location>
</feature>
<dbReference type="AlphaFoldDB" id="X6NT65"/>
<name>X6NT65_RETFI</name>
<evidence type="ECO:0000313" key="4">
    <source>
        <dbReference type="EMBL" id="ETO29148.1"/>
    </source>
</evidence>
<dbReference type="InterPro" id="IPR036322">
    <property type="entry name" value="WD40_repeat_dom_sf"/>
</dbReference>
<keyword evidence="5" id="KW-1185">Reference proteome</keyword>
<feature type="repeat" description="WD" evidence="3">
    <location>
        <begin position="344"/>
        <end position="378"/>
    </location>
</feature>
<dbReference type="EMBL" id="ASPP01006223">
    <property type="protein sequence ID" value="ETO29148.1"/>
    <property type="molecule type" value="Genomic_DNA"/>
</dbReference>
<evidence type="ECO:0000256" key="2">
    <source>
        <dbReference type="ARBA" id="ARBA00022737"/>
    </source>
</evidence>
<evidence type="ECO:0000313" key="5">
    <source>
        <dbReference type="Proteomes" id="UP000023152"/>
    </source>
</evidence>
<dbReference type="PROSITE" id="PS50082">
    <property type="entry name" value="WD_REPEATS_2"/>
    <property type="match status" value="5"/>
</dbReference>
<dbReference type="CDD" id="cd00200">
    <property type="entry name" value="WD40"/>
    <property type="match status" value="1"/>
</dbReference>
<feature type="repeat" description="WD" evidence="3">
    <location>
        <begin position="296"/>
        <end position="337"/>
    </location>
</feature>
<dbReference type="InterPro" id="IPR001680">
    <property type="entry name" value="WD40_rpt"/>
</dbReference>
<sequence length="493" mass="56722">SKLPIDNAMERCCFATNESINEMIVFDRNIRLSIRYDEDKNIFKYHKARTYKHFKSFHSSGCVRFNDLILYYLSDNTWLKYEKSVPISLDDCVAVMSEDKNFVHIFGTTDGNANECIHVKTQVNEWIQKETKIEKQWMLKDKELTDIEECKVELKKMKQNPDIKKLKKKKEIEMIIEQWMHLSSVNNIGWIDDFNMIILRYITPTYFKPFKMFENHHGVIGIKFSPDGTKFVSPLLDRTIKIWDVASGKEIQVLKGHLAFVEHAQFSPDGTMVISCSADETIRLWDITSGTEITKLKVHEGTVIRARFSSDGKTIVSCSEDCTIILWDVQSEHPILILEGHRNIKDVQFSPDCQQILSASRDGIISVWNAKSGKRLCTFQLYSYRMKAQFSSDGKYILCSEDSTIQIWDVASGTQVKRLNSDYASGYDAKYFPNKSTILSCLKGSVIQLRDIKFDTITQEIDSGIVFAIDISSDGNTIAFYSKNGTIHLWKVL</sequence>
<accession>X6NT65</accession>
<gene>
    <name evidence="4" type="ORF">RFI_07978</name>
</gene>
<dbReference type="SMART" id="SM00320">
    <property type="entry name" value="WD40"/>
    <property type="match status" value="7"/>
</dbReference>
<dbReference type="PRINTS" id="PR00320">
    <property type="entry name" value="GPROTEINBRPT"/>
</dbReference>
<dbReference type="SUPFAM" id="SSF50978">
    <property type="entry name" value="WD40 repeat-like"/>
    <property type="match status" value="1"/>
</dbReference>
<dbReference type="PROSITE" id="PS50294">
    <property type="entry name" value="WD_REPEATS_REGION"/>
    <property type="match status" value="4"/>
</dbReference>
<feature type="non-terminal residue" evidence="4">
    <location>
        <position position="1"/>
    </location>
</feature>
<reference evidence="4 5" key="1">
    <citation type="journal article" date="2013" name="Curr. Biol.">
        <title>The Genome of the Foraminiferan Reticulomyxa filosa.</title>
        <authorList>
            <person name="Glockner G."/>
            <person name="Hulsmann N."/>
            <person name="Schleicher M."/>
            <person name="Noegel A.A."/>
            <person name="Eichinger L."/>
            <person name="Gallinger C."/>
            <person name="Pawlowski J."/>
            <person name="Sierra R."/>
            <person name="Euteneuer U."/>
            <person name="Pillet L."/>
            <person name="Moustafa A."/>
            <person name="Platzer M."/>
            <person name="Groth M."/>
            <person name="Szafranski K."/>
            <person name="Schliwa M."/>
        </authorList>
    </citation>
    <scope>NUCLEOTIDE SEQUENCE [LARGE SCALE GENOMIC DNA]</scope>
</reference>
<keyword evidence="1 3" id="KW-0853">WD repeat</keyword>
<feature type="repeat" description="WD" evidence="3">
    <location>
        <begin position="400"/>
        <end position="418"/>
    </location>
</feature>
<dbReference type="InterPro" id="IPR050349">
    <property type="entry name" value="WD_LIS1/nudF_dynein_reg"/>
</dbReference>
<dbReference type="InterPro" id="IPR020472">
    <property type="entry name" value="WD40_PAC1"/>
</dbReference>
<dbReference type="Pfam" id="PF00400">
    <property type="entry name" value="WD40"/>
    <property type="match status" value="6"/>
</dbReference>
<protein>
    <submittedName>
        <fullName evidence="4">WD repeat-containing protein</fullName>
    </submittedName>
</protein>